<comment type="caution">
    <text evidence="6">The sequence shown here is derived from an EMBL/GenBank/DDBJ whole genome shotgun (WGS) entry which is preliminary data.</text>
</comment>
<keyword evidence="2 3" id="KW-0371">Homeobox</keyword>
<evidence type="ECO:0000256" key="2">
    <source>
        <dbReference type="PROSITE-ProRule" id="PRU00108"/>
    </source>
</evidence>
<comment type="subcellular location">
    <subcellularLocation>
        <location evidence="1 2 3">Nucleus</location>
    </subcellularLocation>
</comment>
<evidence type="ECO:0000259" key="5">
    <source>
        <dbReference type="PROSITE" id="PS50071"/>
    </source>
</evidence>
<feature type="domain" description="Homeobox" evidence="5">
    <location>
        <begin position="259"/>
        <end position="307"/>
    </location>
</feature>
<evidence type="ECO:0000313" key="7">
    <source>
        <dbReference type="Proteomes" id="UP001151699"/>
    </source>
</evidence>
<dbReference type="SUPFAM" id="SSF46689">
    <property type="entry name" value="Homeodomain-like"/>
    <property type="match status" value="1"/>
</dbReference>
<dbReference type="PANTHER" id="PTHR46255">
    <property type="entry name" value="SHORT STATURE HOMEOBOX"/>
    <property type="match status" value="1"/>
</dbReference>
<evidence type="ECO:0000256" key="4">
    <source>
        <dbReference type="SAM" id="MobiDB-lite"/>
    </source>
</evidence>
<reference evidence="6" key="1">
    <citation type="submission" date="2022-07" db="EMBL/GenBank/DDBJ databases">
        <authorList>
            <person name="Trinca V."/>
            <person name="Uliana J.V.C."/>
            <person name="Torres T.T."/>
            <person name="Ward R.J."/>
            <person name="Monesi N."/>
        </authorList>
    </citation>
    <scope>NUCLEOTIDE SEQUENCE</scope>
    <source>
        <strain evidence="6">HSMRA1968</strain>
        <tissue evidence="6">Whole embryos</tissue>
    </source>
</reference>
<protein>
    <submittedName>
        <fullName evidence="6">Short stature homeobox protein 2</fullName>
    </submittedName>
</protein>
<feature type="region of interest" description="Disordered" evidence="4">
    <location>
        <begin position="199"/>
        <end position="241"/>
    </location>
</feature>
<dbReference type="SMART" id="SM00389">
    <property type="entry name" value="HOX"/>
    <property type="match status" value="1"/>
</dbReference>
<dbReference type="PROSITE" id="PS50071">
    <property type="entry name" value="HOMEOBOX_2"/>
    <property type="match status" value="1"/>
</dbReference>
<dbReference type="Proteomes" id="UP001151699">
    <property type="component" value="Chromosome A"/>
</dbReference>
<dbReference type="Gene3D" id="1.10.10.60">
    <property type="entry name" value="Homeodomain-like"/>
    <property type="match status" value="1"/>
</dbReference>
<organism evidence="6 7">
    <name type="scientific">Pseudolycoriella hygida</name>
    <dbReference type="NCBI Taxonomy" id="35572"/>
    <lineage>
        <taxon>Eukaryota</taxon>
        <taxon>Metazoa</taxon>
        <taxon>Ecdysozoa</taxon>
        <taxon>Arthropoda</taxon>
        <taxon>Hexapoda</taxon>
        <taxon>Insecta</taxon>
        <taxon>Pterygota</taxon>
        <taxon>Neoptera</taxon>
        <taxon>Endopterygota</taxon>
        <taxon>Diptera</taxon>
        <taxon>Nematocera</taxon>
        <taxon>Sciaroidea</taxon>
        <taxon>Sciaridae</taxon>
        <taxon>Pseudolycoriella</taxon>
    </lineage>
</organism>
<keyword evidence="2 3" id="KW-0238">DNA-binding</keyword>
<name>A0A9Q0NBV7_9DIPT</name>
<dbReference type="InterPro" id="IPR009057">
    <property type="entry name" value="Homeodomain-like_sf"/>
</dbReference>
<sequence>MCKMEQLAHFVTKSFEYNNNRVLEVINMSSKSLIYDKSSDSEVHSNGGDSDGVGEEDTMDIDITDLSSNDDVFRKMDTDDSDNNNMNHHRHSPLSLVKKTGKDNKRYVTKNWLISDSPKRIGENEDLSEPVSEVALNLIRVDDSSVTPAETAIRPRPVKELLNEVRKMKTSSKEQTKFEEEHKTKLDSSCKNINLRTEKRETISPSTEAENSNVECDHNDNNTSKLQPKASPIRTSPSSTVPLTNNIVNVNSSNNLHNNKQRRSRTNFTLEQLNELERLFDETHYPDAFMREELSQRLGLSEARVQV</sequence>
<accession>A0A9Q0NBV7</accession>
<dbReference type="GO" id="GO:0005634">
    <property type="term" value="C:nucleus"/>
    <property type="evidence" value="ECO:0007669"/>
    <property type="project" value="UniProtKB-SubCell"/>
</dbReference>
<feature type="region of interest" description="Disordered" evidence="4">
    <location>
        <begin position="38"/>
        <end position="58"/>
    </location>
</feature>
<dbReference type="CDD" id="cd00086">
    <property type="entry name" value="homeodomain"/>
    <property type="match status" value="1"/>
</dbReference>
<gene>
    <name evidence="6" type="primary">Shox2_0</name>
    <name evidence="6" type="ORF">Bhyg_02621</name>
</gene>
<dbReference type="GO" id="GO:1990837">
    <property type="term" value="F:sequence-specific double-stranded DNA binding"/>
    <property type="evidence" value="ECO:0007669"/>
    <property type="project" value="TreeGrafter"/>
</dbReference>
<dbReference type="InterPro" id="IPR001356">
    <property type="entry name" value="HD"/>
</dbReference>
<dbReference type="PANTHER" id="PTHR46255:SF3">
    <property type="entry name" value="HOMEOBOX DOMAIN-CONTAINING PROTEIN"/>
    <property type="match status" value="1"/>
</dbReference>
<dbReference type="AlphaFoldDB" id="A0A9Q0NBV7"/>
<keyword evidence="2 3" id="KW-0539">Nucleus</keyword>
<feature type="compositionally biased region" description="Polar residues" evidence="4">
    <location>
        <begin position="203"/>
        <end position="214"/>
    </location>
</feature>
<evidence type="ECO:0000256" key="1">
    <source>
        <dbReference type="ARBA" id="ARBA00004123"/>
    </source>
</evidence>
<keyword evidence="7" id="KW-1185">Reference proteome</keyword>
<dbReference type="GO" id="GO:0000981">
    <property type="term" value="F:DNA-binding transcription factor activity, RNA polymerase II-specific"/>
    <property type="evidence" value="ECO:0007669"/>
    <property type="project" value="TreeGrafter"/>
</dbReference>
<evidence type="ECO:0000256" key="3">
    <source>
        <dbReference type="RuleBase" id="RU000682"/>
    </source>
</evidence>
<dbReference type="InterPro" id="IPR052631">
    <property type="entry name" value="Paired_homeobox_Bicoid"/>
</dbReference>
<dbReference type="EMBL" id="WJQU01000001">
    <property type="protein sequence ID" value="KAJ6647399.1"/>
    <property type="molecule type" value="Genomic_DNA"/>
</dbReference>
<feature type="non-terminal residue" evidence="6">
    <location>
        <position position="307"/>
    </location>
</feature>
<feature type="region of interest" description="Disordered" evidence="4">
    <location>
        <begin position="166"/>
        <end position="185"/>
    </location>
</feature>
<evidence type="ECO:0000313" key="6">
    <source>
        <dbReference type="EMBL" id="KAJ6647399.1"/>
    </source>
</evidence>
<dbReference type="OrthoDB" id="6159439at2759"/>
<dbReference type="Pfam" id="PF00046">
    <property type="entry name" value="Homeodomain"/>
    <property type="match status" value="1"/>
</dbReference>
<proteinExistence type="predicted"/>